<dbReference type="PANTHER" id="PTHR36140:SF9">
    <property type="entry name" value="F-BOX DOMAIN CONTAINING PROTEIN"/>
    <property type="match status" value="1"/>
</dbReference>
<dbReference type="InParanoid" id="A0A0Q3NI10"/>
<protein>
    <submittedName>
        <fullName evidence="1">Uncharacterized protein</fullName>
    </submittedName>
</protein>
<dbReference type="Gramene" id="KQK94295">
    <property type="protein sequence ID" value="KQK94295"/>
    <property type="gene ID" value="SETIT_028043mg"/>
</dbReference>
<dbReference type="AlphaFoldDB" id="A0A0Q3NI10"/>
<sequence length="151" mass="16351">MGPNIACLRELGQSIVVGGVAYWLLRRSAFAVRVDTPEPTDQPAPGLALAQSLGVDPDGKLIFIDAALCKDLDDAALGAAVRSHHLAVATSGDDGYSGEWEPRRRGIRLKQLKVRYEGFGEDKVPPFGEKINLRWFCKKSGNLLFTLGEGT</sequence>
<dbReference type="Proteomes" id="UP000004995">
    <property type="component" value="Unassembled WGS sequence"/>
</dbReference>
<accession>A0A0Q3NI10</accession>
<name>A0A0Q3NI10_SETIT</name>
<evidence type="ECO:0000313" key="2">
    <source>
        <dbReference type="Proteomes" id="UP000004995"/>
    </source>
</evidence>
<dbReference type="PANTHER" id="PTHR36140">
    <property type="entry name" value="F-BOX DOMAIN-CONTAINING PROTEIN-RELATED"/>
    <property type="match status" value="1"/>
</dbReference>
<keyword evidence="2" id="KW-1185">Reference proteome</keyword>
<dbReference type="EnsemblPlants" id="KQK94295">
    <property type="protein sequence ID" value="KQK94295"/>
    <property type="gene ID" value="SETIT_028043mg"/>
</dbReference>
<reference evidence="1" key="2">
    <citation type="submission" date="2018-08" db="UniProtKB">
        <authorList>
            <consortium name="EnsemblPlants"/>
        </authorList>
    </citation>
    <scope>IDENTIFICATION</scope>
    <source>
        <strain evidence="1">Yugu1</strain>
    </source>
</reference>
<dbReference type="EMBL" id="AGNK02004822">
    <property type="status" value="NOT_ANNOTATED_CDS"/>
    <property type="molecule type" value="Genomic_DNA"/>
</dbReference>
<reference evidence="2" key="1">
    <citation type="journal article" date="2012" name="Nat. Biotechnol.">
        <title>Reference genome sequence of the model plant Setaria.</title>
        <authorList>
            <person name="Bennetzen J.L."/>
            <person name="Schmutz J."/>
            <person name="Wang H."/>
            <person name="Percifield R."/>
            <person name="Hawkins J."/>
            <person name="Pontaroli A.C."/>
            <person name="Estep M."/>
            <person name="Feng L."/>
            <person name="Vaughn J.N."/>
            <person name="Grimwood J."/>
            <person name="Jenkins J."/>
            <person name="Barry K."/>
            <person name="Lindquist E."/>
            <person name="Hellsten U."/>
            <person name="Deshpande S."/>
            <person name="Wang X."/>
            <person name="Wu X."/>
            <person name="Mitros T."/>
            <person name="Triplett J."/>
            <person name="Yang X."/>
            <person name="Ye C.Y."/>
            <person name="Mauro-Herrera M."/>
            <person name="Wang L."/>
            <person name="Li P."/>
            <person name="Sharma M."/>
            <person name="Sharma R."/>
            <person name="Ronald P.C."/>
            <person name="Panaud O."/>
            <person name="Kellogg E.A."/>
            <person name="Brutnell T.P."/>
            <person name="Doust A.N."/>
            <person name="Tuskan G.A."/>
            <person name="Rokhsar D."/>
            <person name="Devos K.M."/>
        </authorList>
    </citation>
    <scope>NUCLEOTIDE SEQUENCE [LARGE SCALE GENOMIC DNA]</scope>
    <source>
        <strain evidence="2">cv. Yugu1</strain>
    </source>
</reference>
<organism evidence="1 2">
    <name type="scientific">Setaria italica</name>
    <name type="common">Foxtail millet</name>
    <name type="synonym">Panicum italicum</name>
    <dbReference type="NCBI Taxonomy" id="4555"/>
    <lineage>
        <taxon>Eukaryota</taxon>
        <taxon>Viridiplantae</taxon>
        <taxon>Streptophyta</taxon>
        <taxon>Embryophyta</taxon>
        <taxon>Tracheophyta</taxon>
        <taxon>Spermatophyta</taxon>
        <taxon>Magnoliopsida</taxon>
        <taxon>Liliopsida</taxon>
        <taxon>Poales</taxon>
        <taxon>Poaceae</taxon>
        <taxon>PACMAD clade</taxon>
        <taxon>Panicoideae</taxon>
        <taxon>Panicodae</taxon>
        <taxon>Paniceae</taxon>
        <taxon>Cenchrinae</taxon>
        <taxon>Setaria</taxon>
    </lineage>
</organism>
<proteinExistence type="predicted"/>
<dbReference type="eggNOG" id="ENOG502R3C0">
    <property type="taxonomic scope" value="Eukaryota"/>
</dbReference>
<dbReference type="FunCoup" id="A0A0Q3NI10">
    <property type="interactions" value="304"/>
</dbReference>
<evidence type="ECO:0000313" key="1">
    <source>
        <dbReference type="EnsemblPlants" id="KQK94295"/>
    </source>
</evidence>